<feature type="non-terminal residue" evidence="1">
    <location>
        <position position="1"/>
    </location>
</feature>
<dbReference type="EMBL" id="CALNXI010000298">
    <property type="protein sequence ID" value="CAH3024298.1"/>
    <property type="molecule type" value="Genomic_DNA"/>
</dbReference>
<protein>
    <submittedName>
        <fullName evidence="1">Uncharacterized protein</fullName>
    </submittedName>
</protein>
<comment type="caution">
    <text evidence="1">The sequence shown here is derived from an EMBL/GenBank/DDBJ whole genome shotgun (WGS) entry which is preliminary data.</text>
</comment>
<accession>A0ABN8M8H2</accession>
<evidence type="ECO:0000313" key="1">
    <source>
        <dbReference type="EMBL" id="CAH3024298.1"/>
    </source>
</evidence>
<reference evidence="1 2" key="1">
    <citation type="submission" date="2022-05" db="EMBL/GenBank/DDBJ databases">
        <authorList>
            <consortium name="Genoscope - CEA"/>
            <person name="William W."/>
        </authorList>
    </citation>
    <scope>NUCLEOTIDE SEQUENCE [LARGE SCALE GENOMIC DNA]</scope>
</reference>
<sequence>CNIRSLRKNLCLLNDILITVKEMPSIITISEPKLNDNNQHLHNINIPGYNFVERQKSIIISSIYRHPHGTAENFCELLRQKLNHLNNCSYEVYITGEINIDFYKYHSAKFTSEYLHMLFDLGYMPLITKATRIT</sequence>
<dbReference type="Proteomes" id="UP001159427">
    <property type="component" value="Unassembled WGS sequence"/>
</dbReference>
<evidence type="ECO:0000313" key="2">
    <source>
        <dbReference type="Proteomes" id="UP001159427"/>
    </source>
</evidence>
<gene>
    <name evidence="1" type="ORF">PEVE_00022281</name>
</gene>
<organism evidence="1 2">
    <name type="scientific">Porites evermanni</name>
    <dbReference type="NCBI Taxonomy" id="104178"/>
    <lineage>
        <taxon>Eukaryota</taxon>
        <taxon>Metazoa</taxon>
        <taxon>Cnidaria</taxon>
        <taxon>Anthozoa</taxon>
        <taxon>Hexacorallia</taxon>
        <taxon>Scleractinia</taxon>
        <taxon>Fungiina</taxon>
        <taxon>Poritidae</taxon>
        <taxon>Porites</taxon>
    </lineage>
</organism>
<feature type="non-terminal residue" evidence="1">
    <location>
        <position position="134"/>
    </location>
</feature>
<proteinExistence type="predicted"/>
<keyword evidence="2" id="KW-1185">Reference proteome</keyword>
<name>A0ABN8M8H2_9CNID</name>